<protein>
    <submittedName>
        <fullName evidence="1">Uncharacterized protein</fullName>
    </submittedName>
</protein>
<reference evidence="1 2" key="1">
    <citation type="submission" date="2020-06" db="EMBL/GenBank/DDBJ databases">
        <title>REHAB project genomes.</title>
        <authorList>
            <person name="Shaw L.P."/>
        </authorList>
    </citation>
    <scope>NUCLEOTIDE SEQUENCE [LARGE SCALE GENOMIC DNA]</scope>
    <source>
        <strain evidence="1 2">RHBSTW-00074</strain>
        <plasmid evidence="1">pRHBSTW-00074_12</plasmid>
    </source>
</reference>
<sequence length="69" mass="7960">MAMQTGEWHRLSAGIRAESPVLSGLLQRRAVIRPLALRSFQLQRFLVLRRPLLLPVRLNTVQPCDNRRS</sequence>
<name>A0A7W3DK15_ENTAS</name>
<comment type="caution">
    <text evidence="1">The sequence shown here is derived from an EMBL/GenBank/DDBJ whole genome shotgun (WGS) entry which is preliminary data.</text>
</comment>
<evidence type="ECO:0000313" key="1">
    <source>
        <dbReference type="EMBL" id="MBA8080218.1"/>
    </source>
</evidence>
<dbReference type="AlphaFoldDB" id="A0A7W3DK15"/>
<gene>
    <name evidence="1" type="ORF">HV056_27670</name>
</gene>
<dbReference type="Proteomes" id="UP000533461">
    <property type="component" value="Unassembled WGS sequence"/>
</dbReference>
<proteinExistence type="predicted"/>
<dbReference type="EMBL" id="JABXRP010000012">
    <property type="protein sequence ID" value="MBA8080218.1"/>
    <property type="molecule type" value="Genomic_DNA"/>
</dbReference>
<evidence type="ECO:0000313" key="2">
    <source>
        <dbReference type="Proteomes" id="UP000533461"/>
    </source>
</evidence>
<organism evidence="1 2">
    <name type="scientific">Enterobacter asburiae</name>
    <dbReference type="NCBI Taxonomy" id="61645"/>
    <lineage>
        <taxon>Bacteria</taxon>
        <taxon>Pseudomonadati</taxon>
        <taxon>Pseudomonadota</taxon>
        <taxon>Gammaproteobacteria</taxon>
        <taxon>Enterobacterales</taxon>
        <taxon>Enterobacteriaceae</taxon>
        <taxon>Enterobacter</taxon>
        <taxon>Enterobacter cloacae complex</taxon>
    </lineage>
</organism>
<dbReference type="RefSeq" id="WP_181245240.1">
    <property type="nucleotide sequence ID" value="NZ_JBBBXB010000053.1"/>
</dbReference>
<geneLocation type="plasmid" evidence="1">
    <name>pRHBSTW-00074_12</name>
</geneLocation>
<keyword evidence="1" id="KW-0614">Plasmid</keyword>
<accession>A0A7W3DK15</accession>